<dbReference type="Gene3D" id="3.40.50.200">
    <property type="entry name" value="Peptidase S8/S53 domain"/>
    <property type="match status" value="1"/>
</dbReference>
<dbReference type="Pfam" id="PF00082">
    <property type="entry name" value="Peptidase_S8"/>
    <property type="match status" value="1"/>
</dbReference>
<dbReference type="InterPro" id="IPR000209">
    <property type="entry name" value="Peptidase_S8/S53_dom"/>
</dbReference>
<protein>
    <submittedName>
        <fullName evidence="2">Peptidase S8 and S53, subtilisin, kexin, sedolisin</fullName>
    </submittedName>
</protein>
<feature type="non-terminal residue" evidence="2">
    <location>
        <position position="167"/>
    </location>
</feature>
<dbReference type="GO" id="GO:0004252">
    <property type="term" value="F:serine-type endopeptidase activity"/>
    <property type="evidence" value="ECO:0007669"/>
    <property type="project" value="InterPro"/>
</dbReference>
<dbReference type="PROSITE" id="PS51892">
    <property type="entry name" value="SUBTILASE"/>
    <property type="match status" value="1"/>
</dbReference>
<organism evidence="2">
    <name type="scientific">mine drainage metagenome</name>
    <dbReference type="NCBI Taxonomy" id="410659"/>
    <lineage>
        <taxon>unclassified sequences</taxon>
        <taxon>metagenomes</taxon>
        <taxon>ecological metagenomes</taxon>
    </lineage>
</organism>
<name>T1BS36_9ZZZZ</name>
<evidence type="ECO:0000259" key="1">
    <source>
        <dbReference type="Pfam" id="PF00082"/>
    </source>
</evidence>
<proteinExistence type="predicted"/>
<reference evidence="2" key="1">
    <citation type="submission" date="2013-08" db="EMBL/GenBank/DDBJ databases">
        <authorList>
            <person name="Mendez C."/>
            <person name="Richter M."/>
            <person name="Ferrer M."/>
            <person name="Sanchez J."/>
        </authorList>
    </citation>
    <scope>NUCLEOTIDE SEQUENCE</scope>
</reference>
<dbReference type="InterPro" id="IPR036852">
    <property type="entry name" value="Peptidase_S8/S53_dom_sf"/>
</dbReference>
<dbReference type="AlphaFoldDB" id="T1BS36"/>
<dbReference type="EMBL" id="AUZX01008141">
    <property type="protein sequence ID" value="EQD56785.1"/>
    <property type="molecule type" value="Genomic_DNA"/>
</dbReference>
<gene>
    <name evidence="2" type="ORF">B1A_11389</name>
</gene>
<dbReference type="SUPFAM" id="SSF52743">
    <property type="entry name" value="Subtilisin-like"/>
    <property type="match status" value="1"/>
</dbReference>
<evidence type="ECO:0000313" key="2">
    <source>
        <dbReference type="EMBL" id="EQD56785.1"/>
    </source>
</evidence>
<feature type="domain" description="Peptidase S8/S53" evidence="1">
    <location>
        <begin position="23"/>
        <end position="166"/>
    </location>
</feature>
<reference evidence="2" key="2">
    <citation type="journal article" date="2014" name="ISME J.">
        <title>Microbial stratification in low pH oxic and suboxic macroscopic growths along an acid mine drainage.</title>
        <authorList>
            <person name="Mendez-Garcia C."/>
            <person name="Mesa V."/>
            <person name="Sprenger R.R."/>
            <person name="Richter M."/>
            <person name="Diez M.S."/>
            <person name="Solano J."/>
            <person name="Bargiela R."/>
            <person name="Golyshina O.V."/>
            <person name="Manteca A."/>
            <person name="Ramos J.L."/>
            <person name="Gallego J.R."/>
            <person name="Llorente I."/>
            <person name="Martins Dos Santos V.A."/>
            <person name="Jensen O.N."/>
            <person name="Pelaez A.I."/>
            <person name="Sanchez J."/>
            <person name="Ferrer M."/>
        </authorList>
    </citation>
    <scope>NUCLEOTIDE SEQUENCE</scope>
</reference>
<comment type="caution">
    <text evidence="2">The sequence shown here is derived from an EMBL/GenBank/DDBJ whole genome shotgun (WGS) entry which is preliminary data.</text>
</comment>
<dbReference type="GO" id="GO:0006508">
    <property type="term" value="P:proteolysis"/>
    <property type="evidence" value="ECO:0007669"/>
    <property type="project" value="InterPro"/>
</dbReference>
<accession>T1BS36</accession>
<sequence length="167" mass="17384">MLGKNTGGKKGLYRALALIDEVLDQSQYNLISLSIGPPESIDDDRVSAWTTLLDDYLGLSNCLGLVAVGNNGEEADLASRVMAPSDSVNALGVGACSHANGDCWARAPYSAKGPGRSPGLVKPDVVYFGGTLESPFLFAGIRGQILHEVGTSFSTPSLARMAAGLKV</sequence>